<dbReference type="NCBIfam" id="TIGR00097">
    <property type="entry name" value="HMP-P_kinase"/>
    <property type="match status" value="1"/>
</dbReference>
<keyword evidence="3" id="KW-0808">Transferase</keyword>
<dbReference type="GO" id="GO:0008902">
    <property type="term" value="F:hydroxymethylpyrimidine kinase activity"/>
    <property type="evidence" value="ECO:0007669"/>
    <property type="project" value="UniProtKB-EC"/>
</dbReference>
<organism evidence="8">
    <name type="scientific">Candidatus Kentrum sp. LPFa</name>
    <dbReference type="NCBI Taxonomy" id="2126335"/>
    <lineage>
        <taxon>Bacteria</taxon>
        <taxon>Pseudomonadati</taxon>
        <taxon>Pseudomonadota</taxon>
        <taxon>Gammaproteobacteria</taxon>
        <taxon>Candidatus Kentrum</taxon>
    </lineage>
</organism>
<keyword evidence="6" id="KW-0067">ATP-binding</keyword>
<dbReference type="UniPathway" id="UPA00060">
    <property type="reaction ID" value="UER00138"/>
</dbReference>
<dbReference type="GO" id="GO:0005829">
    <property type="term" value="C:cytosol"/>
    <property type="evidence" value="ECO:0007669"/>
    <property type="project" value="TreeGrafter"/>
</dbReference>
<sequence length="279" mass="29477">MTKQPLEKKQPRAYHKVLTIAGSDSGGGAGIQADLKTISAIGCYGMSVVTALTAQNTRGVTGIHAVPPAFVAEQISAIFTDMGADAVKIGMLHFAGIIEAIADRLRAYGANHVVLDTVMAAQSGHELSRVDTIDAMKRHLMPLAEVVTPNIPEAEILLGRGLDGVDDMRRGAEALAAYGSRNILIKGGHAPGSDCTDVLYLAEEDRMVTFWDERVDTRNNHGTGCTLSSAIAAYLAKGYDVEAAAGKAKSYIGRALGAGAEYAIGGGHGPVHHFFQYWE</sequence>
<dbReference type="PANTHER" id="PTHR20858">
    <property type="entry name" value="PHOSPHOMETHYLPYRIMIDINE KINASE"/>
    <property type="match status" value="1"/>
</dbReference>
<gene>
    <name evidence="8" type="ORF">BECKLPF1236B_GA0070989_10739</name>
</gene>
<evidence type="ECO:0000259" key="7">
    <source>
        <dbReference type="Pfam" id="PF08543"/>
    </source>
</evidence>
<evidence type="ECO:0000313" key="8">
    <source>
        <dbReference type="EMBL" id="VFK15167.1"/>
    </source>
</evidence>
<keyword evidence="4" id="KW-0547">Nucleotide-binding</keyword>
<evidence type="ECO:0000256" key="4">
    <source>
        <dbReference type="ARBA" id="ARBA00022741"/>
    </source>
</evidence>
<dbReference type="GO" id="GO:0005524">
    <property type="term" value="F:ATP binding"/>
    <property type="evidence" value="ECO:0007669"/>
    <property type="project" value="UniProtKB-KW"/>
</dbReference>
<evidence type="ECO:0000256" key="1">
    <source>
        <dbReference type="ARBA" id="ARBA00004948"/>
    </source>
</evidence>
<dbReference type="InterPro" id="IPR013749">
    <property type="entry name" value="PM/HMP-P_kinase-1"/>
</dbReference>
<dbReference type="PANTHER" id="PTHR20858:SF17">
    <property type="entry name" value="HYDROXYMETHYLPYRIMIDINE_PHOSPHOMETHYLPYRIMIDINE KINASE THI20-RELATED"/>
    <property type="match status" value="1"/>
</dbReference>
<evidence type="ECO:0000256" key="5">
    <source>
        <dbReference type="ARBA" id="ARBA00022777"/>
    </source>
</evidence>
<dbReference type="FunFam" id="3.40.1190.20:FF:000003">
    <property type="entry name" value="Phosphomethylpyrimidine kinase ThiD"/>
    <property type="match status" value="1"/>
</dbReference>
<dbReference type="EMBL" id="CAADFK010000073">
    <property type="protein sequence ID" value="VFK15167.1"/>
    <property type="molecule type" value="Genomic_DNA"/>
</dbReference>
<name>A0A450WDP9_9GAMM</name>
<reference evidence="8" key="1">
    <citation type="submission" date="2019-02" db="EMBL/GenBank/DDBJ databases">
        <authorList>
            <person name="Gruber-Vodicka R. H."/>
            <person name="Seah K. B. B."/>
        </authorList>
    </citation>
    <scope>NUCLEOTIDE SEQUENCE</scope>
    <source>
        <strain evidence="8">BECK_S313</strain>
    </source>
</reference>
<feature type="domain" description="Pyridoxamine kinase/Phosphomethylpyrimidine kinase" evidence="7">
    <location>
        <begin position="24"/>
        <end position="272"/>
    </location>
</feature>
<protein>
    <recommendedName>
        <fullName evidence="2">hydroxymethylpyrimidine kinase</fullName>
        <ecNumber evidence="2">2.7.1.49</ecNumber>
    </recommendedName>
</protein>
<comment type="pathway">
    <text evidence="1">Cofactor biosynthesis; thiamine diphosphate biosynthesis.</text>
</comment>
<dbReference type="GO" id="GO:0008972">
    <property type="term" value="F:phosphomethylpyrimidine kinase activity"/>
    <property type="evidence" value="ECO:0007669"/>
    <property type="project" value="InterPro"/>
</dbReference>
<dbReference type="EC" id="2.7.1.49" evidence="2"/>
<dbReference type="Gene3D" id="3.40.1190.20">
    <property type="match status" value="1"/>
</dbReference>
<evidence type="ECO:0000256" key="3">
    <source>
        <dbReference type="ARBA" id="ARBA00022679"/>
    </source>
</evidence>
<evidence type="ECO:0000256" key="6">
    <source>
        <dbReference type="ARBA" id="ARBA00022840"/>
    </source>
</evidence>
<dbReference type="Pfam" id="PF08543">
    <property type="entry name" value="Phos_pyr_kin"/>
    <property type="match status" value="1"/>
</dbReference>
<proteinExistence type="predicted"/>
<dbReference type="InterPro" id="IPR029056">
    <property type="entry name" value="Ribokinase-like"/>
</dbReference>
<evidence type="ECO:0000256" key="2">
    <source>
        <dbReference type="ARBA" id="ARBA00012135"/>
    </source>
</evidence>
<dbReference type="SUPFAM" id="SSF53613">
    <property type="entry name" value="Ribokinase-like"/>
    <property type="match status" value="1"/>
</dbReference>
<keyword evidence="5 8" id="KW-0418">Kinase</keyword>
<dbReference type="GO" id="GO:0009228">
    <property type="term" value="P:thiamine biosynthetic process"/>
    <property type="evidence" value="ECO:0007669"/>
    <property type="project" value="InterPro"/>
</dbReference>
<dbReference type="GO" id="GO:0009229">
    <property type="term" value="P:thiamine diphosphate biosynthetic process"/>
    <property type="evidence" value="ECO:0007669"/>
    <property type="project" value="UniProtKB-UniPathway"/>
</dbReference>
<dbReference type="CDD" id="cd01169">
    <property type="entry name" value="HMPP_kinase"/>
    <property type="match status" value="1"/>
</dbReference>
<dbReference type="AlphaFoldDB" id="A0A450WDP9"/>
<dbReference type="InterPro" id="IPR004399">
    <property type="entry name" value="HMP/HMP-P_kinase_dom"/>
</dbReference>
<accession>A0A450WDP9</accession>